<comment type="similarity">
    <text evidence="2 4">Belongs to the AB hydrolase superfamily. Lipase family.</text>
</comment>
<dbReference type="CDD" id="cd00707">
    <property type="entry name" value="Pancreat_lipase_like"/>
    <property type="match status" value="1"/>
</dbReference>
<evidence type="ECO:0000256" key="4">
    <source>
        <dbReference type="RuleBase" id="RU004262"/>
    </source>
</evidence>
<dbReference type="InterPro" id="IPR033906">
    <property type="entry name" value="Lipase_N"/>
</dbReference>
<evidence type="ECO:0000259" key="5">
    <source>
        <dbReference type="Pfam" id="PF00151"/>
    </source>
</evidence>
<keyword evidence="7" id="KW-1185">Reference proteome</keyword>
<accession>A0ABY7FMN0</accession>
<evidence type="ECO:0000256" key="2">
    <source>
        <dbReference type="ARBA" id="ARBA00010701"/>
    </source>
</evidence>
<sequence length="407" mass="44510">CSSHLGIAPFERYSLKAEHGCAEDQTDYNEAVASTHVFGSLIVQLLPALCNFRWLKYEDVYQLSHYVKVNSFVTAVLKSLKAAVFAVGAFLGFTREVCFDELGCFSNEAPFGNAGGYLPQTPDEIKVGFLLYTRQNSNIPQVITANADVLRASKLSPNRKSVFIIHGYWDSPYEPWVTDMKDALLAQADVNVVTVDWESGAGQTEYSQSAANTRVVGALIAQLLIALRDNRFLKFEDIHLVGHSLGLDPAGLFFEADPEKVRLDPGDALFVDVIHTDAQPVIDIGFGTELPMGHVDFYPNGGKDQPGCTSSASDHLFTLITGNFASFAEGIACDHSRARDYFTASIKLTCDFTASLCQTYAEFKRGDCPCGTSPCASMGFYARANSTQGKYFLDTAVTHPFCLKLTS</sequence>
<dbReference type="Pfam" id="PF00151">
    <property type="entry name" value="Lipase"/>
    <property type="match status" value="1"/>
</dbReference>
<comment type="subcellular location">
    <subcellularLocation>
        <location evidence="1">Secreted</location>
    </subcellularLocation>
</comment>
<evidence type="ECO:0000256" key="3">
    <source>
        <dbReference type="ARBA" id="ARBA00022525"/>
    </source>
</evidence>
<proteinExistence type="inferred from homology"/>
<dbReference type="InterPro" id="IPR029058">
    <property type="entry name" value="AB_hydrolase_fold"/>
</dbReference>
<dbReference type="Proteomes" id="UP001164746">
    <property type="component" value="Chromosome 13"/>
</dbReference>
<dbReference type="Gene3D" id="3.40.50.1820">
    <property type="entry name" value="alpha/beta hydrolase"/>
    <property type="match status" value="2"/>
</dbReference>
<gene>
    <name evidence="6" type="ORF">MAR_036501</name>
</gene>
<dbReference type="InterPro" id="IPR000734">
    <property type="entry name" value="TAG_lipase"/>
</dbReference>
<dbReference type="EMBL" id="CP111024">
    <property type="protein sequence ID" value="WAR22832.1"/>
    <property type="molecule type" value="Genomic_DNA"/>
</dbReference>
<evidence type="ECO:0000313" key="6">
    <source>
        <dbReference type="EMBL" id="WAR22832.1"/>
    </source>
</evidence>
<feature type="non-terminal residue" evidence="6">
    <location>
        <position position="407"/>
    </location>
</feature>
<keyword evidence="3" id="KW-0964">Secreted</keyword>
<feature type="domain" description="Lipase" evidence="5">
    <location>
        <begin position="96"/>
        <end position="401"/>
    </location>
</feature>
<name>A0ABY7FMN0_MYAAR</name>
<evidence type="ECO:0000313" key="7">
    <source>
        <dbReference type="Proteomes" id="UP001164746"/>
    </source>
</evidence>
<reference evidence="6" key="1">
    <citation type="submission" date="2022-11" db="EMBL/GenBank/DDBJ databases">
        <title>Centuries of genome instability and evolution in soft-shell clam transmissible cancer (bioRxiv).</title>
        <authorList>
            <person name="Hart S.F.M."/>
            <person name="Yonemitsu M.A."/>
            <person name="Giersch R.M."/>
            <person name="Beal B.F."/>
            <person name="Arriagada G."/>
            <person name="Davis B.W."/>
            <person name="Ostrander E.A."/>
            <person name="Goff S.P."/>
            <person name="Metzger M.J."/>
        </authorList>
    </citation>
    <scope>NUCLEOTIDE SEQUENCE</scope>
    <source>
        <strain evidence="6">MELC-2E11</strain>
        <tissue evidence="6">Siphon/mantle</tissue>
    </source>
</reference>
<dbReference type="SUPFAM" id="SSF53474">
    <property type="entry name" value="alpha/beta-Hydrolases"/>
    <property type="match status" value="1"/>
</dbReference>
<evidence type="ECO:0000256" key="1">
    <source>
        <dbReference type="ARBA" id="ARBA00004613"/>
    </source>
</evidence>
<organism evidence="6 7">
    <name type="scientific">Mya arenaria</name>
    <name type="common">Soft-shell clam</name>
    <dbReference type="NCBI Taxonomy" id="6604"/>
    <lineage>
        <taxon>Eukaryota</taxon>
        <taxon>Metazoa</taxon>
        <taxon>Spiralia</taxon>
        <taxon>Lophotrochozoa</taxon>
        <taxon>Mollusca</taxon>
        <taxon>Bivalvia</taxon>
        <taxon>Autobranchia</taxon>
        <taxon>Heteroconchia</taxon>
        <taxon>Euheterodonta</taxon>
        <taxon>Imparidentia</taxon>
        <taxon>Neoheterodontei</taxon>
        <taxon>Myida</taxon>
        <taxon>Myoidea</taxon>
        <taxon>Myidae</taxon>
        <taxon>Mya</taxon>
    </lineage>
</organism>
<dbReference type="PANTHER" id="PTHR11610">
    <property type="entry name" value="LIPASE"/>
    <property type="match status" value="1"/>
</dbReference>
<dbReference type="PRINTS" id="PR00821">
    <property type="entry name" value="TAGLIPASE"/>
</dbReference>
<protein>
    <submittedName>
        <fullName evidence="6">LIPR1-like protein</fullName>
    </submittedName>
</protein>
<dbReference type="InterPro" id="IPR013818">
    <property type="entry name" value="Lipase"/>
</dbReference>